<dbReference type="Gene3D" id="3.10.450.50">
    <property type="match status" value="1"/>
</dbReference>
<dbReference type="InterPro" id="IPR037401">
    <property type="entry name" value="SnoaL-like"/>
</dbReference>
<dbReference type="InterPro" id="IPR032710">
    <property type="entry name" value="NTF2-like_dom_sf"/>
</dbReference>
<organism evidence="2 3">
    <name type="scientific">Sphingobium baderi</name>
    <dbReference type="NCBI Taxonomy" id="1332080"/>
    <lineage>
        <taxon>Bacteria</taxon>
        <taxon>Pseudomonadati</taxon>
        <taxon>Pseudomonadota</taxon>
        <taxon>Alphaproteobacteria</taxon>
        <taxon>Sphingomonadales</taxon>
        <taxon>Sphingomonadaceae</taxon>
        <taxon>Sphingobium</taxon>
    </lineage>
</organism>
<dbReference type="AlphaFoldDB" id="A0A0S3EYB3"/>
<reference evidence="2 3" key="1">
    <citation type="submission" date="2015-11" db="EMBL/GenBank/DDBJ databases">
        <title>A Two-component Flavoprotein Monooxygenase System MeaXY Responsible for para-Hydroxylation of 2-Methyl-6-ethylaniline and 2,6-Diethylaniline in Sphingobium baderi DE-13.</title>
        <authorList>
            <person name="Cheng M."/>
            <person name="Meng Q."/>
            <person name="Yang Y."/>
            <person name="Chu C."/>
            <person name="Yan X."/>
            <person name="He J."/>
            <person name="Li S."/>
        </authorList>
    </citation>
    <scope>NUCLEOTIDE SEQUENCE [LARGE SCALE GENOMIC DNA]</scope>
    <source>
        <strain evidence="2 3">DE-13</strain>
    </source>
</reference>
<dbReference type="KEGG" id="sbd:ATN00_08780"/>
<proteinExistence type="predicted"/>
<keyword evidence="3" id="KW-1185">Reference proteome</keyword>
<dbReference type="STRING" id="1332080.ATN00_08780"/>
<gene>
    <name evidence="2" type="ORF">ATN00_08780</name>
</gene>
<dbReference type="EMBL" id="CP013264">
    <property type="protein sequence ID" value="ALR20386.1"/>
    <property type="molecule type" value="Genomic_DNA"/>
</dbReference>
<evidence type="ECO:0000313" key="3">
    <source>
        <dbReference type="Proteomes" id="UP000056968"/>
    </source>
</evidence>
<evidence type="ECO:0000259" key="1">
    <source>
        <dbReference type="Pfam" id="PF13577"/>
    </source>
</evidence>
<evidence type="ECO:0000313" key="2">
    <source>
        <dbReference type="EMBL" id="ALR20386.1"/>
    </source>
</evidence>
<dbReference type="RefSeq" id="WP_062064001.1">
    <property type="nucleotide sequence ID" value="NZ_CP013264.1"/>
</dbReference>
<dbReference type="OrthoDB" id="581683at2"/>
<dbReference type="SUPFAM" id="SSF54427">
    <property type="entry name" value="NTF2-like"/>
    <property type="match status" value="1"/>
</dbReference>
<accession>A0A0S3EYB3</accession>
<sequence>MNDADAIRNLVASYSLEADARNVAAWAALFADDGALILNGTVQGQGPADLHDWFAGRSMPAGYHMVANLRLDIQSDEATGVANFISVGVDNKVGARGMYRAVFVKRGNDWKIAEWRIEVA</sequence>
<dbReference type="CDD" id="cd00531">
    <property type="entry name" value="NTF2_like"/>
    <property type="match status" value="1"/>
</dbReference>
<protein>
    <recommendedName>
        <fullName evidence="1">SnoaL-like domain-containing protein</fullName>
    </recommendedName>
</protein>
<feature type="domain" description="SnoaL-like" evidence="1">
    <location>
        <begin position="2"/>
        <end position="116"/>
    </location>
</feature>
<dbReference type="Pfam" id="PF13577">
    <property type="entry name" value="SnoaL_4"/>
    <property type="match status" value="1"/>
</dbReference>
<dbReference type="Proteomes" id="UP000056968">
    <property type="component" value="Chromosome"/>
</dbReference>
<name>A0A0S3EYB3_9SPHN</name>